<dbReference type="OrthoDB" id="2123952at2759"/>
<dbReference type="InterPro" id="IPR007219">
    <property type="entry name" value="XnlR_reg_dom"/>
</dbReference>
<evidence type="ECO:0000256" key="5">
    <source>
        <dbReference type="ARBA" id="ARBA00023242"/>
    </source>
</evidence>
<dbReference type="SMART" id="SM00906">
    <property type="entry name" value="Fungal_trans"/>
    <property type="match status" value="1"/>
</dbReference>
<comment type="subcellular location">
    <subcellularLocation>
        <location evidence="1">Nucleus</location>
    </subcellularLocation>
</comment>
<dbReference type="GO" id="GO:0005634">
    <property type="term" value="C:nucleus"/>
    <property type="evidence" value="ECO:0007669"/>
    <property type="project" value="UniProtKB-SubCell"/>
</dbReference>
<keyword evidence="8" id="KW-1185">Reference proteome</keyword>
<keyword evidence="5" id="KW-0539">Nucleus</keyword>
<keyword evidence="4" id="KW-0804">Transcription</keyword>
<dbReference type="PANTHER" id="PTHR47338:SF29">
    <property type="entry name" value="ZN(2)-C6 FUNGAL-TYPE DOMAIN-CONTAINING PROTEIN"/>
    <property type="match status" value="1"/>
</dbReference>
<dbReference type="STRING" id="930990.A0A067MVY0"/>
<dbReference type="HOGENOM" id="CLU_022337_0_1_1"/>
<evidence type="ECO:0000256" key="3">
    <source>
        <dbReference type="ARBA" id="ARBA00023015"/>
    </source>
</evidence>
<evidence type="ECO:0000256" key="1">
    <source>
        <dbReference type="ARBA" id="ARBA00004123"/>
    </source>
</evidence>
<dbReference type="GO" id="GO:0006351">
    <property type="term" value="P:DNA-templated transcription"/>
    <property type="evidence" value="ECO:0007669"/>
    <property type="project" value="InterPro"/>
</dbReference>
<dbReference type="PANTHER" id="PTHR47338">
    <property type="entry name" value="ZN(II)2CYS6 TRANSCRIPTION FACTOR (EUROFUNG)-RELATED"/>
    <property type="match status" value="1"/>
</dbReference>
<evidence type="ECO:0000313" key="7">
    <source>
        <dbReference type="EMBL" id="KDQ16052.1"/>
    </source>
</evidence>
<dbReference type="Proteomes" id="UP000027195">
    <property type="component" value="Unassembled WGS sequence"/>
</dbReference>
<protein>
    <recommendedName>
        <fullName evidence="6">Xylanolytic transcriptional activator regulatory domain-containing protein</fullName>
    </recommendedName>
</protein>
<dbReference type="GO" id="GO:0003677">
    <property type="term" value="F:DNA binding"/>
    <property type="evidence" value="ECO:0007669"/>
    <property type="project" value="InterPro"/>
</dbReference>
<dbReference type="GO" id="GO:0008270">
    <property type="term" value="F:zinc ion binding"/>
    <property type="evidence" value="ECO:0007669"/>
    <property type="project" value="InterPro"/>
</dbReference>
<keyword evidence="2" id="KW-0479">Metal-binding</keyword>
<organism evidence="7 8">
    <name type="scientific">Botryobasidium botryosum (strain FD-172 SS1)</name>
    <dbReference type="NCBI Taxonomy" id="930990"/>
    <lineage>
        <taxon>Eukaryota</taxon>
        <taxon>Fungi</taxon>
        <taxon>Dikarya</taxon>
        <taxon>Basidiomycota</taxon>
        <taxon>Agaricomycotina</taxon>
        <taxon>Agaricomycetes</taxon>
        <taxon>Cantharellales</taxon>
        <taxon>Botryobasidiaceae</taxon>
        <taxon>Botryobasidium</taxon>
    </lineage>
</organism>
<gene>
    <name evidence="7" type="ORF">BOTBODRAFT_266530</name>
</gene>
<dbReference type="GO" id="GO:0000981">
    <property type="term" value="F:DNA-binding transcription factor activity, RNA polymerase II-specific"/>
    <property type="evidence" value="ECO:0007669"/>
    <property type="project" value="InterPro"/>
</dbReference>
<evidence type="ECO:0000313" key="8">
    <source>
        <dbReference type="Proteomes" id="UP000027195"/>
    </source>
</evidence>
<dbReference type="InterPro" id="IPR050815">
    <property type="entry name" value="TF_fung"/>
</dbReference>
<accession>A0A067MVY0</accession>
<dbReference type="AlphaFoldDB" id="A0A067MVY0"/>
<evidence type="ECO:0000256" key="2">
    <source>
        <dbReference type="ARBA" id="ARBA00022723"/>
    </source>
</evidence>
<name>A0A067MVY0_BOTB1</name>
<keyword evidence="3" id="KW-0805">Transcription regulation</keyword>
<dbReference type="CDD" id="cd12148">
    <property type="entry name" value="fungal_TF_MHR"/>
    <property type="match status" value="1"/>
</dbReference>
<dbReference type="EMBL" id="KL198029">
    <property type="protein sequence ID" value="KDQ16052.1"/>
    <property type="molecule type" value="Genomic_DNA"/>
</dbReference>
<evidence type="ECO:0000259" key="6">
    <source>
        <dbReference type="SMART" id="SM00906"/>
    </source>
</evidence>
<sequence>MKSYLLAIFIRSRRPIALEFNVSRLQEQAALPPDHPHSLHPALMNAIYMLACHYGSGSLSAYEPIFLKRVRISLYQSLSIGDRLFDFVRAYALTGLYYYYKGRLSEGHFHTSAAARFAIGCGLHKITPRNPSILGLLDPPRDNIELGDRIHTFWFLFIVDRGGSLWCGLPQSLTDKEIDTAWPRPVEDYEKGNPWGERYTSVRSFLTDDPRTICGPSDTVFCQRMKGIILMEHAAKLADRAKQVPMSLKLAARIQALRETATYFIDSLPLSPGRFEPVDLWHASLLARTSAHGALMFIDGISAEGSLECRQRRLYSARAVAATVRLMINEDFLHLPLLLGLTWFTAFDALKAEQKRLKRLSMPELKEVEDELDLMLKAMVRLSAFYPTMSLEVQNGSATMILRKPR</sequence>
<dbReference type="Pfam" id="PF04082">
    <property type="entry name" value="Fungal_trans"/>
    <property type="match status" value="1"/>
</dbReference>
<reference evidence="8" key="1">
    <citation type="journal article" date="2014" name="Proc. Natl. Acad. Sci. U.S.A.">
        <title>Extensive sampling of basidiomycete genomes demonstrates inadequacy of the white-rot/brown-rot paradigm for wood decay fungi.</title>
        <authorList>
            <person name="Riley R."/>
            <person name="Salamov A.A."/>
            <person name="Brown D.W."/>
            <person name="Nagy L.G."/>
            <person name="Floudas D."/>
            <person name="Held B.W."/>
            <person name="Levasseur A."/>
            <person name="Lombard V."/>
            <person name="Morin E."/>
            <person name="Otillar R."/>
            <person name="Lindquist E.A."/>
            <person name="Sun H."/>
            <person name="LaButti K.M."/>
            <person name="Schmutz J."/>
            <person name="Jabbour D."/>
            <person name="Luo H."/>
            <person name="Baker S.E."/>
            <person name="Pisabarro A.G."/>
            <person name="Walton J.D."/>
            <person name="Blanchette R.A."/>
            <person name="Henrissat B."/>
            <person name="Martin F."/>
            <person name="Cullen D."/>
            <person name="Hibbett D.S."/>
            <person name="Grigoriev I.V."/>
        </authorList>
    </citation>
    <scope>NUCLEOTIDE SEQUENCE [LARGE SCALE GENOMIC DNA]</scope>
    <source>
        <strain evidence="8">FD-172 SS1</strain>
    </source>
</reference>
<feature type="domain" description="Xylanolytic transcriptional activator regulatory" evidence="6">
    <location>
        <begin position="107"/>
        <end position="189"/>
    </location>
</feature>
<dbReference type="InParanoid" id="A0A067MVY0"/>
<evidence type="ECO:0000256" key="4">
    <source>
        <dbReference type="ARBA" id="ARBA00023163"/>
    </source>
</evidence>
<proteinExistence type="predicted"/>